<dbReference type="AlphaFoldDB" id="A0A6J4QLK4"/>
<name>A0A6J4QLK4_9PSEU</name>
<gene>
    <name evidence="1" type="ORF">AVDCRST_MAG66-4869</name>
</gene>
<protein>
    <submittedName>
        <fullName evidence="1">Uncharacterized protein</fullName>
    </submittedName>
</protein>
<organism evidence="1">
    <name type="scientific">uncultured Pseudonocardia sp</name>
    <dbReference type="NCBI Taxonomy" id="211455"/>
    <lineage>
        <taxon>Bacteria</taxon>
        <taxon>Bacillati</taxon>
        <taxon>Actinomycetota</taxon>
        <taxon>Actinomycetes</taxon>
        <taxon>Pseudonocardiales</taxon>
        <taxon>Pseudonocardiaceae</taxon>
        <taxon>Pseudonocardia</taxon>
        <taxon>environmental samples</taxon>
    </lineage>
</organism>
<sequence length="67" mass="7531">MPETIKLTPEDVAEHLRWRLSNANAEFEQYNAAFSTSVEGATLVLRVDLFDPLAHRRGAQVFTLTVS</sequence>
<accession>A0A6J4QLK4</accession>
<reference evidence="1" key="1">
    <citation type="submission" date="2020-02" db="EMBL/GenBank/DDBJ databases">
        <authorList>
            <person name="Meier V. D."/>
        </authorList>
    </citation>
    <scope>NUCLEOTIDE SEQUENCE</scope>
    <source>
        <strain evidence="1">AVDCRST_MAG66</strain>
    </source>
</reference>
<dbReference type="EMBL" id="CADCUS010000622">
    <property type="protein sequence ID" value="CAA9447956.1"/>
    <property type="molecule type" value="Genomic_DNA"/>
</dbReference>
<proteinExistence type="predicted"/>
<evidence type="ECO:0000313" key="1">
    <source>
        <dbReference type="EMBL" id="CAA9447956.1"/>
    </source>
</evidence>